<organism evidence="1 2">
    <name type="scientific">Patiriisocius marinistellae</name>
    <dbReference type="NCBI Taxonomy" id="2494560"/>
    <lineage>
        <taxon>Bacteria</taxon>
        <taxon>Pseudomonadati</taxon>
        <taxon>Bacteroidota</taxon>
        <taxon>Flavobacteriia</taxon>
        <taxon>Flavobacteriales</taxon>
        <taxon>Flavobacteriaceae</taxon>
        <taxon>Patiriisocius</taxon>
    </lineage>
</organism>
<comment type="caution">
    <text evidence="1">The sequence shown here is derived from an EMBL/GenBank/DDBJ whole genome shotgun (WGS) entry which is preliminary data.</text>
</comment>
<dbReference type="Proteomes" id="UP000326994">
    <property type="component" value="Unassembled WGS sequence"/>
</dbReference>
<gene>
    <name evidence="1" type="ORF">ULMS_01730</name>
</gene>
<dbReference type="RefSeq" id="WP_151892615.1">
    <property type="nucleotide sequence ID" value="NZ_BKCF01000001.1"/>
</dbReference>
<dbReference type="AlphaFoldDB" id="A0A5J4FX99"/>
<dbReference type="OrthoDB" id="1162264at2"/>
<dbReference type="EMBL" id="BKCF01000001">
    <property type="protein sequence ID" value="GEQ84665.1"/>
    <property type="molecule type" value="Genomic_DNA"/>
</dbReference>
<reference evidence="1 2" key="1">
    <citation type="submission" date="2019-08" db="EMBL/GenBank/DDBJ databases">
        <title>Ulvibacter marinistellae sp. nov., isolated from a starfish, Patiria pectinifera.</title>
        <authorList>
            <person name="Kawano K."/>
            <person name="Ushijima N."/>
            <person name="Kihara M."/>
            <person name="Itoh H."/>
        </authorList>
    </citation>
    <scope>NUCLEOTIDE SEQUENCE [LARGE SCALE GENOMIC DNA]</scope>
    <source>
        <strain evidence="1 2">KK4</strain>
    </source>
</reference>
<evidence type="ECO:0000313" key="2">
    <source>
        <dbReference type="Proteomes" id="UP000326994"/>
    </source>
</evidence>
<evidence type="ECO:0000313" key="1">
    <source>
        <dbReference type="EMBL" id="GEQ84665.1"/>
    </source>
</evidence>
<sequence length="121" mass="13688">MIIRTLILTLCISITACCTSKKSTTDANMDSTEKSEIMMTDAKMMEAGFKQGVIVASNIEGDCPFTIKIDGDQPYFLDPINLDDMYKKDGMKIWFTFNGLRMMNRCEKANPVNVNEIQVRK</sequence>
<protein>
    <submittedName>
        <fullName evidence="1">Uncharacterized protein</fullName>
    </submittedName>
</protein>
<keyword evidence="2" id="KW-1185">Reference proteome</keyword>
<dbReference type="PROSITE" id="PS51257">
    <property type="entry name" value="PROKAR_LIPOPROTEIN"/>
    <property type="match status" value="1"/>
</dbReference>
<proteinExistence type="predicted"/>
<accession>A0A5J4FX99</accession>
<name>A0A5J4FX99_9FLAO</name>